<dbReference type="RefSeq" id="WP_059054716.1">
    <property type="nucleotide sequence ID" value="NZ_LOJF01000009.1"/>
</dbReference>
<comment type="caution">
    <text evidence="2">The sequence shown here is derived from an EMBL/GenBank/DDBJ whole genome shotgun (WGS) entry which is preliminary data.</text>
</comment>
<sequence length="266" mass="31146">MEENRIGAAEMKAIELDIMRELYRVCHEEGLRCVMAYGTLLGAIRHHGFIPWDDDIDLIMPREDYERLPEVFAKRSSKPYYKIIWYRDRSSIYPFIKVVDTRTEVIEHYVDERWCRTGVWVDVFPVDGIGQSDKPFDEVAKLRHKYDYLTANVHEGSSTINLLGKRVLKAIMPKEDIYLIAQQIDDIARATPLAGSKEVAQIAWPFGSSERMPSSIIFDTCLYDFEGEQFDGPRDYDLCLTRWYGDYMTPPPEDQRMPHYVDARWL</sequence>
<protein>
    <recommendedName>
        <fullName evidence="1">LicD/FKTN/FKRP nucleotidyltransferase domain-containing protein</fullName>
    </recommendedName>
</protein>
<dbReference type="PANTHER" id="PTHR43404:SF2">
    <property type="entry name" value="LIPOPOLYSACCHARIDE CHOLINEPHOSPHOTRANSFERASE LICD"/>
    <property type="match status" value="1"/>
</dbReference>
<reference evidence="2 3" key="1">
    <citation type="submission" date="2015-12" db="EMBL/GenBank/DDBJ databases">
        <title>Draft Genome Sequence of Olsenella scatoligenes SK9K4T; a Producer of 3-Methylindole- (skatole) and 4-Methylphenol- (p-cresol) Isolated from Pig Feces.</title>
        <authorList>
            <person name="Li X."/>
            <person name="Borg B."/>
            <person name="Canibe N."/>
        </authorList>
    </citation>
    <scope>NUCLEOTIDE SEQUENCE [LARGE SCALE GENOMIC DNA]</scope>
    <source>
        <strain evidence="2 3">SK9K4</strain>
    </source>
</reference>
<dbReference type="STRING" id="1299998.AUL39_06200"/>
<evidence type="ECO:0000259" key="1">
    <source>
        <dbReference type="Pfam" id="PF04991"/>
    </source>
</evidence>
<proteinExistence type="predicted"/>
<name>A0A100YVP8_TRASO</name>
<dbReference type="InterPro" id="IPR007074">
    <property type="entry name" value="LicD/FKTN/FKRP_NTP_transf"/>
</dbReference>
<evidence type="ECO:0000313" key="3">
    <source>
        <dbReference type="Proteomes" id="UP000054078"/>
    </source>
</evidence>
<dbReference type="OrthoDB" id="3780655at2"/>
<gene>
    <name evidence="2" type="ORF">AUL39_06200</name>
</gene>
<dbReference type="InterPro" id="IPR052942">
    <property type="entry name" value="LPS_cholinephosphotransferase"/>
</dbReference>
<organism evidence="2 3">
    <name type="scientific">Tractidigestivibacter scatoligenes</name>
    <name type="common">Olsenella scatoligenes</name>
    <dbReference type="NCBI Taxonomy" id="1299998"/>
    <lineage>
        <taxon>Bacteria</taxon>
        <taxon>Bacillati</taxon>
        <taxon>Actinomycetota</taxon>
        <taxon>Coriobacteriia</taxon>
        <taxon>Coriobacteriales</taxon>
        <taxon>Atopobiaceae</taxon>
        <taxon>Tractidigestivibacter</taxon>
    </lineage>
</organism>
<dbReference type="GO" id="GO:0009100">
    <property type="term" value="P:glycoprotein metabolic process"/>
    <property type="evidence" value="ECO:0007669"/>
    <property type="project" value="UniProtKB-ARBA"/>
</dbReference>
<evidence type="ECO:0000313" key="2">
    <source>
        <dbReference type="EMBL" id="KUH58567.1"/>
    </source>
</evidence>
<dbReference type="Proteomes" id="UP000054078">
    <property type="component" value="Unassembled WGS sequence"/>
</dbReference>
<dbReference type="AlphaFoldDB" id="A0A100YVP8"/>
<accession>A0A100YVP8</accession>
<dbReference type="PANTHER" id="PTHR43404">
    <property type="entry name" value="LIPOPOLYSACCHARIDE CHOLINEPHOSPHOTRANSFERASE LICD"/>
    <property type="match status" value="1"/>
</dbReference>
<dbReference type="EMBL" id="LOJF01000009">
    <property type="protein sequence ID" value="KUH58567.1"/>
    <property type="molecule type" value="Genomic_DNA"/>
</dbReference>
<keyword evidence="3" id="KW-1185">Reference proteome</keyword>
<feature type="domain" description="LicD/FKTN/FKRP nucleotidyltransferase" evidence="1">
    <location>
        <begin position="26"/>
        <end position="245"/>
    </location>
</feature>
<dbReference type="Pfam" id="PF04991">
    <property type="entry name" value="LicD"/>
    <property type="match status" value="1"/>
</dbReference>